<reference evidence="8 9" key="1">
    <citation type="journal article" date="2012" name="Stand. Genomic Sci.">
        <title>Complete genome sequence of Terriglobus saanensis type strain SP1PR4(T), an Acidobacteria from tundra soil.</title>
        <authorList>
            <person name="Rawat S.R."/>
            <person name="Mannisto M.K."/>
            <person name="Starovoytov V."/>
            <person name="Goodwin L."/>
            <person name="Nolan M."/>
            <person name="Hauser L."/>
            <person name="Land M."/>
            <person name="Davenport K.W."/>
            <person name="Woyke T."/>
            <person name="Haggblom M.M."/>
        </authorList>
    </citation>
    <scope>NUCLEOTIDE SEQUENCE</scope>
    <source>
        <strain evidence="9">ATCC BAA-1853 / DSM 23119 / SP1PR4</strain>
    </source>
</reference>
<dbReference type="OrthoDB" id="9803279at2"/>
<dbReference type="Gene3D" id="1.20.1430.10">
    <property type="entry name" value="Families 57/38 glycoside transferase, middle domain"/>
    <property type="match status" value="1"/>
</dbReference>
<gene>
    <name evidence="8" type="ordered locus">AciPR4_3016</name>
</gene>
<feature type="binding site" evidence="4">
    <location>
        <position position="504"/>
    </location>
    <ligand>
        <name>substrate</name>
    </ligand>
</feature>
<feature type="domain" description="Glycoside hydrolase family 57 N-terminal" evidence="6">
    <location>
        <begin position="12"/>
        <end position="438"/>
    </location>
</feature>
<dbReference type="InterPro" id="IPR037090">
    <property type="entry name" value="57_glycoside_trans_central"/>
</dbReference>
<dbReference type="STRING" id="401053.AciPR4_3016"/>
<dbReference type="InterPro" id="IPR011330">
    <property type="entry name" value="Glyco_hydro/deAcase_b/a-brl"/>
</dbReference>
<dbReference type="SUPFAM" id="SSF88688">
    <property type="entry name" value="Families 57/38 glycoside transferase middle domain"/>
    <property type="match status" value="1"/>
</dbReference>
<keyword evidence="9" id="KW-1185">Reference proteome</keyword>
<dbReference type="InterPro" id="IPR027291">
    <property type="entry name" value="Glyco_hydro_38_N_sf"/>
</dbReference>
<evidence type="ECO:0000259" key="7">
    <source>
        <dbReference type="Pfam" id="PF09210"/>
    </source>
</evidence>
<dbReference type="Pfam" id="PF03065">
    <property type="entry name" value="Glyco_hydro_57"/>
    <property type="match status" value="1"/>
</dbReference>
<dbReference type="SUPFAM" id="SSF88713">
    <property type="entry name" value="Glycoside hydrolase/deacetylase"/>
    <property type="match status" value="1"/>
</dbReference>
<dbReference type="Gene3D" id="3.20.110.10">
    <property type="entry name" value="Glycoside hydrolase 38, N terminal domain"/>
    <property type="match status" value="1"/>
</dbReference>
<feature type="active site" description="Nucleophile" evidence="3">
    <location>
        <position position="194"/>
    </location>
</feature>
<dbReference type="InterPro" id="IPR028995">
    <property type="entry name" value="Glyco_hydro_57/38_cen_sf"/>
</dbReference>
<dbReference type="PANTHER" id="PTHR41695">
    <property type="entry name" value="1,4-ALPHA-GLUCAN BRANCHING ENZYME RV3031-RELATED"/>
    <property type="match status" value="1"/>
</dbReference>
<dbReference type="GO" id="GO:0030979">
    <property type="term" value="P:alpha-glucan biosynthetic process"/>
    <property type="evidence" value="ECO:0007669"/>
    <property type="project" value="InterPro"/>
</dbReference>
<feature type="active site" description="Proton donor" evidence="3">
    <location>
        <position position="390"/>
    </location>
</feature>
<dbReference type="InterPro" id="IPR015293">
    <property type="entry name" value="BE_C"/>
</dbReference>
<accession>E8V5V7</accession>
<dbReference type="EMBL" id="CP002467">
    <property type="protein sequence ID" value="ADV83775.1"/>
    <property type="molecule type" value="Genomic_DNA"/>
</dbReference>
<evidence type="ECO:0000313" key="9">
    <source>
        <dbReference type="Proteomes" id="UP000006844"/>
    </source>
</evidence>
<evidence type="ECO:0000256" key="3">
    <source>
        <dbReference type="PIRSR" id="PIRSR640042-1"/>
    </source>
</evidence>
<dbReference type="InterPro" id="IPR040042">
    <property type="entry name" value="Branching_enz_MT3115-like"/>
</dbReference>
<dbReference type="KEGG" id="tsa:AciPR4_3016"/>
<feature type="binding site" evidence="4">
    <location>
        <position position="298"/>
    </location>
    <ligand>
        <name>substrate</name>
    </ligand>
</feature>
<dbReference type="HOGENOM" id="CLU_008192_1_0_0"/>
<dbReference type="InterPro" id="IPR004300">
    <property type="entry name" value="Glyco_hydro_57_N"/>
</dbReference>
<dbReference type="Proteomes" id="UP000006844">
    <property type="component" value="Chromosome"/>
</dbReference>
<dbReference type="RefSeq" id="WP_013569506.1">
    <property type="nucleotide sequence ID" value="NC_014963.1"/>
</dbReference>
<keyword evidence="2 5" id="KW-0119">Carbohydrate metabolism</keyword>
<organism evidence="8 9">
    <name type="scientific">Terriglobus saanensis (strain ATCC BAA-1853 / DSM 23119 / SP1PR4)</name>
    <dbReference type="NCBI Taxonomy" id="401053"/>
    <lineage>
        <taxon>Bacteria</taxon>
        <taxon>Pseudomonadati</taxon>
        <taxon>Acidobacteriota</taxon>
        <taxon>Terriglobia</taxon>
        <taxon>Terriglobales</taxon>
        <taxon>Acidobacteriaceae</taxon>
        <taxon>Terriglobus</taxon>
    </lineage>
</organism>
<protein>
    <submittedName>
        <fullName evidence="8">Glycoside hydrolase family 57</fullName>
    </submittedName>
</protein>
<comment type="similarity">
    <text evidence="1 5">Belongs to the glycosyl hydrolase 57 family.</text>
</comment>
<feature type="binding site" evidence="4">
    <location>
        <position position="315"/>
    </location>
    <ligand>
        <name>substrate</name>
    </ligand>
</feature>
<evidence type="ECO:0000259" key="6">
    <source>
        <dbReference type="Pfam" id="PF03065"/>
    </source>
</evidence>
<feature type="binding site" evidence="4">
    <location>
        <position position="443"/>
    </location>
    <ligand>
        <name>substrate</name>
    </ligand>
</feature>
<evidence type="ECO:0000256" key="5">
    <source>
        <dbReference type="RuleBase" id="RU361196"/>
    </source>
</evidence>
<feature type="domain" description="1,4-alpha-glucan branching enzyme C-terminal" evidence="7">
    <location>
        <begin position="463"/>
        <end position="571"/>
    </location>
</feature>
<evidence type="ECO:0000256" key="4">
    <source>
        <dbReference type="PIRSR" id="PIRSR640042-2"/>
    </source>
</evidence>
<evidence type="ECO:0000313" key="8">
    <source>
        <dbReference type="EMBL" id="ADV83775.1"/>
    </source>
</evidence>
<dbReference type="GO" id="GO:0003844">
    <property type="term" value="F:1,4-alpha-glucan branching enzyme activity"/>
    <property type="evidence" value="ECO:0007669"/>
    <property type="project" value="InterPro"/>
</dbReference>
<dbReference type="GO" id="GO:0005576">
    <property type="term" value="C:extracellular region"/>
    <property type="evidence" value="ECO:0007669"/>
    <property type="project" value="TreeGrafter"/>
</dbReference>
<dbReference type="AlphaFoldDB" id="E8V5V7"/>
<evidence type="ECO:0000256" key="1">
    <source>
        <dbReference type="ARBA" id="ARBA00006821"/>
    </source>
</evidence>
<sequence>MKQVTKPAGFLTFTLHAHLPYVVNHGTWPHGMEWLHEAAAETYLPLLRALKRLEKDGIGLFANINLSPILLEQLSHPNFIKEFPKYVTRKIVAANEDEAFFTQGGEKHYAETARFWRDFFQQALDDFEALNKDIIAGFRYFAERGLIDIITCGATHGYNPLLGTDESVRAQLRMAVKTHRRHIGKQPRGIWVPECGYRPAGFWNYPVAAAGEEFPYPGYDRIGTEQALSESDIEFFFVDTHLVEESERIPSPYELLNGTVPLDPNLIAMTEKASRRLYQPYYVNGPYDKRHATSVFPRDPRTGVQVWSGEGGYPGDPGYLDFHKKRWPGGHRYWRVTGSKVDMQYKEPYWPQEALAKTRDHAKNYVHLVREALANDRADSIPPILCSPFDAELFGHWWFEGIHFLENVAREVHASADIKLTSCATYLDEYPRAGFINMKEGSWGANGDNTVWMNPDTSWTYTHIYPAEIYTREVCTGTKWRDGGMGERIVNQLCRELLLLESSDWQFLITTGAARDYAEMRFANHNSDFLLVKSIWQIFERDGAITEAEEARLAEIELRDNIFPDIDPTFWRAGEKAARRDELVLSTEAK</sequence>
<evidence type="ECO:0000256" key="2">
    <source>
        <dbReference type="ARBA" id="ARBA00023277"/>
    </source>
</evidence>
<dbReference type="eggNOG" id="COG1543">
    <property type="taxonomic scope" value="Bacteria"/>
</dbReference>
<proteinExistence type="inferred from homology"/>
<keyword evidence="8" id="KW-0378">Hydrolase</keyword>
<name>E8V5V7_TERSS</name>
<dbReference type="GO" id="GO:0016787">
    <property type="term" value="F:hydrolase activity"/>
    <property type="evidence" value="ECO:0007669"/>
    <property type="project" value="UniProtKB-KW"/>
</dbReference>
<dbReference type="Pfam" id="PF09210">
    <property type="entry name" value="BE_C"/>
    <property type="match status" value="1"/>
</dbReference>
<dbReference type="PANTHER" id="PTHR41695:SF1">
    <property type="entry name" value="1,4-ALPHA-GLUCAN BRANCHING ENZYME TK1436"/>
    <property type="match status" value="1"/>
</dbReference>